<proteinExistence type="inferred from homology"/>
<evidence type="ECO:0000313" key="4">
    <source>
        <dbReference type="Proteomes" id="UP000182584"/>
    </source>
</evidence>
<dbReference type="AlphaFoldDB" id="A0A1H9WAU6"/>
<dbReference type="EMBL" id="FOGJ01000028">
    <property type="protein sequence ID" value="SES30593.1"/>
    <property type="molecule type" value="Genomic_DNA"/>
</dbReference>
<dbReference type="eggNOG" id="COG1664">
    <property type="taxonomic scope" value="Bacteria"/>
</dbReference>
<feature type="compositionally biased region" description="Basic and acidic residues" evidence="2">
    <location>
        <begin position="64"/>
        <end position="76"/>
    </location>
</feature>
<dbReference type="PANTHER" id="PTHR35024:SF4">
    <property type="entry name" value="POLYMER-FORMING CYTOSKELETAL PROTEIN"/>
    <property type="match status" value="1"/>
</dbReference>
<gene>
    <name evidence="3" type="ORF">SAMN04487884_12845</name>
</gene>
<evidence type="ECO:0000313" key="3">
    <source>
        <dbReference type="EMBL" id="SES30593.1"/>
    </source>
</evidence>
<comment type="similarity">
    <text evidence="1">Belongs to the bactofilin family.</text>
</comment>
<dbReference type="PANTHER" id="PTHR35024">
    <property type="entry name" value="HYPOTHETICAL CYTOSOLIC PROTEIN"/>
    <property type="match status" value="1"/>
</dbReference>
<organism evidence="3 4">
    <name type="scientific">Butyrivibrio fibrisolvens</name>
    <dbReference type="NCBI Taxonomy" id="831"/>
    <lineage>
        <taxon>Bacteria</taxon>
        <taxon>Bacillati</taxon>
        <taxon>Bacillota</taxon>
        <taxon>Clostridia</taxon>
        <taxon>Lachnospirales</taxon>
        <taxon>Lachnospiraceae</taxon>
        <taxon>Butyrivibrio</taxon>
    </lineage>
</organism>
<feature type="compositionally biased region" description="Basic and acidic residues" evidence="2">
    <location>
        <begin position="83"/>
        <end position="95"/>
    </location>
</feature>
<accession>A0A1H9WAU6</accession>
<feature type="region of interest" description="Disordered" evidence="2">
    <location>
        <begin position="1"/>
        <end position="155"/>
    </location>
</feature>
<protein>
    <submittedName>
        <fullName evidence="3">Polymer-forming protein</fullName>
    </submittedName>
</protein>
<reference evidence="3 4" key="1">
    <citation type="submission" date="2016-10" db="EMBL/GenBank/DDBJ databases">
        <authorList>
            <person name="de Groot N.N."/>
        </authorList>
    </citation>
    <scope>NUCLEOTIDE SEQUENCE [LARGE SCALE GENOMIC DNA]</scope>
    <source>
        <strain evidence="3 4">AR40</strain>
    </source>
</reference>
<sequence>MGFFSELKQGLANAVDEIDPDEKAAAEKNAGQDNAGVEEVDLDSMLSHLDKIQVEDIPEPEESVAAKDKEPLKEPEEMPATESLKEPEAASKTEEALEPDYDAITFPSDPVSSFRSVDEPKEEPEETVSEPEKEEKDNPVQESYEELEHVKEPENDDFVIPSVFPAGPSFEPKADAPYEDHAEPVVEISELDNVGQDADDYSASDNINEDGGYIMMDTERVATDETASITEGMVVNGDIQTTGSLDLIGKVIGNVTAYGKLNVTGEIEGNSNAAEIYAEAARINGDIHSNGSVKIGQSSVIIGNLYATSAVIAGAVKGDIDVHGPVVLDTTAIVMGNIKSQSVQINNGAVIEGMCSQTYAEVNPSAFFEGLKNKN</sequence>
<dbReference type="RefSeq" id="WP_242952780.1">
    <property type="nucleotide sequence ID" value="NZ_FOGJ01000028.1"/>
</dbReference>
<dbReference type="Pfam" id="PF04519">
    <property type="entry name" value="Bactofilin"/>
    <property type="match status" value="1"/>
</dbReference>
<feature type="compositionally biased region" description="Acidic residues" evidence="2">
    <location>
        <begin position="120"/>
        <end position="129"/>
    </location>
</feature>
<evidence type="ECO:0000256" key="2">
    <source>
        <dbReference type="SAM" id="MobiDB-lite"/>
    </source>
</evidence>
<name>A0A1H9WAU6_BUTFI</name>
<dbReference type="InterPro" id="IPR007607">
    <property type="entry name" value="BacA/B"/>
</dbReference>
<dbReference type="Proteomes" id="UP000182584">
    <property type="component" value="Unassembled WGS sequence"/>
</dbReference>
<evidence type="ECO:0000256" key="1">
    <source>
        <dbReference type="ARBA" id="ARBA00044755"/>
    </source>
</evidence>
<feature type="compositionally biased region" description="Basic and acidic residues" evidence="2">
    <location>
        <begin position="130"/>
        <end position="139"/>
    </location>
</feature>